<evidence type="ECO:0000256" key="1">
    <source>
        <dbReference type="ARBA" id="ARBA00006739"/>
    </source>
</evidence>
<accession>A0A7Y3W5R2</accession>
<keyword evidence="2" id="KW-0328">Glycosyltransferase</keyword>
<dbReference type="PANTHER" id="PTHR43179:SF12">
    <property type="entry name" value="GALACTOFURANOSYLTRANSFERASE GLFT2"/>
    <property type="match status" value="1"/>
</dbReference>
<dbReference type="Proteomes" id="UP000536835">
    <property type="component" value="Unassembled WGS sequence"/>
</dbReference>
<protein>
    <submittedName>
        <fullName evidence="5">Glycosyltransferase</fullName>
    </submittedName>
</protein>
<evidence type="ECO:0000256" key="2">
    <source>
        <dbReference type="ARBA" id="ARBA00022676"/>
    </source>
</evidence>
<evidence type="ECO:0000259" key="4">
    <source>
        <dbReference type="Pfam" id="PF00535"/>
    </source>
</evidence>
<keyword evidence="3 5" id="KW-0808">Transferase</keyword>
<comment type="caution">
    <text evidence="5">The sequence shown here is derived from an EMBL/GenBank/DDBJ whole genome shotgun (WGS) entry which is preliminary data.</text>
</comment>
<evidence type="ECO:0000313" key="5">
    <source>
        <dbReference type="EMBL" id="NNU16763.1"/>
    </source>
</evidence>
<sequence>MMDGKVVATFVSNRLRSDLEVLSFSNGLDGFEIPLPEQAFDGEPHRFQLSHNGSPFGAELEWKYDYVVRVTDWSDGRVEGVAFDPKGRDLGLTLALVTDLGQTSRQFTSESSETDGLAAAQFSFSVHPDVRAVRIGDQAAPISQRHLFEKPSLSGEIDHLREAYRLLDCEGNERGAEALAETLRTLRIKRGGTSRHPGEPFPRIKPTESISIIIPVYRGLAATEACIDSVLSFSPVGTRVILVNDASPEEEMAELLSRKSERDSVVLMTNETNLGFPGAVNVGIEAAGGDDVVVLNSDTEVAEGWLDAMRADANALGRFGSLTPLSNNATILSYPRGAGEFEFSADGIARLSAALAKIAAKPVKIPVGVGFCMLISREALNAVGWFSLEWGRGYGEEVDWCLRAADLGFFSYCSARAFVHHEGSVSFGDKERENLTRAAGKRIDALYPEFRESVELFQRKDPLGNVRHQLDQLRLREGQGRLVVHITHGLGGGTDKVIQDIESHPLSIGDCHLRLSPALRHDVYSPAWTDCILSSADGAYNDWWSAEDLVAMFAELSKERPFAVHIHSTVGWPLPLVSSIVSGLQSLASRRVATIHDQASFCPRVSMVPSGLGHCGEPSIETCEGCISDLSFRHPVDQDFLARFGVQGWREAHRSLIEASDLVVAPSNSAARLIQTHLGVDCVEVLPHLEEQKSYKVQWPKPSDKPLTLGVVGGINIEKGFANLLTLAKHARAERLPFRLVVIGHTMNDDLLRAADPSIVISGRYVQEDLGGLLKKYEIGLGLLPNMCPETYSFTLSELWRHGLPVAVSSLGALAERVGKFEGSGLIFGHESSAGEVFSVIREAVHEADGGSVSFEAGGDAAEPSVLYGTADSATSLFAGGKIEDTKTGVRWPWSKK</sequence>
<keyword evidence="6" id="KW-1185">Reference proteome</keyword>
<dbReference type="Gene3D" id="3.40.50.2000">
    <property type="entry name" value="Glycogen Phosphorylase B"/>
    <property type="match status" value="1"/>
</dbReference>
<dbReference type="EMBL" id="JABFCX010000003">
    <property type="protein sequence ID" value="NNU16763.1"/>
    <property type="molecule type" value="Genomic_DNA"/>
</dbReference>
<dbReference type="GO" id="GO:0016757">
    <property type="term" value="F:glycosyltransferase activity"/>
    <property type="evidence" value="ECO:0007669"/>
    <property type="project" value="UniProtKB-KW"/>
</dbReference>
<organism evidence="5 6">
    <name type="scientific">Parvularcula mediterranea</name>
    <dbReference type="NCBI Taxonomy" id="2732508"/>
    <lineage>
        <taxon>Bacteria</taxon>
        <taxon>Pseudomonadati</taxon>
        <taxon>Pseudomonadota</taxon>
        <taxon>Alphaproteobacteria</taxon>
        <taxon>Parvularculales</taxon>
        <taxon>Parvularculaceae</taxon>
        <taxon>Parvularcula</taxon>
    </lineage>
</organism>
<dbReference type="Gene3D" id="3.90.550.10">
    <property type="entry name" value="Spore Coat Polysaccharide Biosynthesis Protein SpsA, Chain A"/>
    <property type="match status" value="1"/>
</dbReference>
<dbReference type="SUPFAM" id="SSF53756">
    <property type="entry name" value="UDP-Glycosyltransferase/glycogen phosphorylase"/>
    <property type="match status" value="1"/>
</dbReference>
<feature type="domain" description="Glycosyltransferase 2-like" evidence="4">
    <location>
        <begin position="211"/>
        <end position="382"/>
    </location>
</feature>
<dbReference type="InterPro" id="IPR029044">
    <property type="entry name" value="Nucleotide-diphossugar_trans"/>
</dbReference>
<gene>
    <name evidence="5" type="ORF">HK107_10570</name>
</gene>
<evidence type="ECO:0000256" key="3">
    <source>
        <dbReference type="ARBA" id="ARBA00022679"/>
    </source>
</evidence>
<reference evidence="5 6" key="1">
    <citation type="submission" date="2020-05" db="EMBL/GenBank/DDBJ databases">
        <title>Parvularcula mediterraneae sp. nov., isolated from polypropylene straw from shallow seawater of the seashore of Laganas in Zakynthos island, Greece.</title>
        <authorList>
            <person name="Szabo I."/>
            <person name="Al-Omari J."/>
            <person name="Rado J."/>
            <person name="Szerdahelyi G.S."/>
        </authorList>
    </citation>
    <scope>NUCLEOTIDE SEQUENCE [LARGE SCALE GENOMIC DNA]</scope>
    <source>
        <strain evidence="5 6">ZS-1/3</strain>
    </source>
</reference>
<dbReference type="SUPFAM" id="SSF53448">
    <property type="entry name" value="Nucleotide-diphospho-sugar transferases"/>
    <property type="match status" value="1"/>
</dbReference>
<dbReference type="PANTHER" id="PTHR43179">
    <property type="entry name" value="RHAMNOSYLTRANSFERASE WBBL"/>
    <property type="match status" value="1"/>
</dbReference>
<name>A0A7Y3W5R2_9PROT</name>
<comment type="similarity">
    <text evidence="1">Belongs to the glycosyltransferase 2 family.</text>
</comment>
<dbReference type="InterPro" id="IPR001173">
    <property type="entry name" value="Glyco_trans_2-like"/>
</dbReference>
<dbReference type="AlphaFoldDB" id="A0A7Y3W5R2"/>
<dbReference type="Pfam" id="PF00535">
    <property type="entry name" value="Glycos_transf_2"/>
    <property type="match status" value="1"/>
</dbReference>
<proteinExistence type="inferred from homology"/>
<dbReference type="RefSeq" id="WP_173199532.1">
    <property type="nucleotide sequence ID" value="NZ_JABFCX010000003.1"/>
</dbReference>
<evidence type="ECO:0000313" key="6">
    <source>
        <dbReference type="Proteomes" id="UP000536835"/>
    </source>
</evidence>